<comment type="function">
    <text evidence="4">Repressor of jasmonate responses.</text>
</comment>
<dbReference type="OrthoDB" id="1934352at2759"/>
<keyword evidence="8" id="KW-1185">Reference proteome</keyword>
<dbReference type="GO" id="GO:2000022">
    <property type="term" value="P:regulation of jasmonic acid mediated signaling pathway"/>
    <property type="evidence" value="ECO:0007669"/>
    <property type="project" value="UniProtKB-UniRule"/>
</dbReference>
<dbReference type="InterPro" id="IPR018467">
    <property type="entry name" value="CCT_CS"/>
</dbReference>
<organism evidence="7 8">
    <name type="scientific">Cocos nucifera</name>
    <name type="common">Coconut palm</name>
    <dbReference type="NCBI Taxonomy" id="13894"/>
    <lineage>
        <taxon>Eukaryota</taxon>
        <taxon>Viridiplantae</taxon>
        <taxon>Streptophyta</taxon>
        <taxon>Embryophyta</taxon>
        <taxon>Tracheophyta</taxon>
        <taxon>Spermatophyta</taxon>
        <taxon>Magnoliopsida</taxon>
        <taxon>Liliopsida</taxon>
        <taxon>Arecaceae</taxon>
        <taxon>Arecoideae</taxon>
        <taxon>Cocoseae</taxon>
        <taxon>Attaleinae</taxon>
        <taxon>Cocos</taxon>
    </lineage>
</organism>
<evidence type="ECO:0000313" key="7">
    <source>
        <dbReference type="EMBL" id="KAG1334026.1"/>
    </source>
</evidence>
<reference evidence="7" key="1">
    <citation type="journal article" date="2017" name="Gigascience">
        <title>The genome draft of coconut (Cocos nucifera).</title>
        <authorList>
            <person name="Xiao Y."/>
            <person name="Xu P."/>
            <person name="Fan H."/>
            <person name="Baudouin L."/>
            <person name="Xia W."/>
            <person name="Bocs S."/>
            <person name="Xu J."/>
            <person name="Li Q."/>
            <person name="Guo A."/>
            <person name="Zhou L."/>
            <person name="Li J."/>
            <person name="Wu Y."/>
            <person name="Ma Z."/>
            <person name="Armero A."/>
            <person name="Issali A.E."/>
            <person name="Liu N."/>
            <person name="Peng M."/>
            <person name="Yang Y."/>
        </authorList>
    </citation>
    <scope>NUCLEOTIDE SEQUENCE</scope>
    <source>
        <tissue evidence="7">Spear leaf of Hainan Tall coconut</tissue>
    </source>
</reference>
<dbReference type="Pfam" id="PF06200">
    <property type="entry name" value="tify"/>
    <property type="match status" value="1"/>
</dbReference>
<dbReference type="AlphaFoldDB" id="A0A8K0I270"/>
<comment type="similarity">
    <text evidence="1 4">Belongs to the TIFY/JAZ family.</text>
</comment>
<dbReference type="GO" id="GO:0005634">
    <property type="term" value="C:nucleus"/>
    <property type="evidence" value="ECO:0007669"/>
    <property type="project" value="UniProtKB-SubCell"/>
</dbReference>
<evidence type="ECO:0000256" key="4">
    <source>
        <dbReference type="RuleBase" id="RU369065"/>
    </source>
</evidence>
<evidence type="ECO:0000313" key="8">
    <source>
        <dbReference type="Proteomes" id="UP000797356"/>
    </source>
</evidence>
<evidence type="ECO:0000256" key="5">
    <source>
        <dbReference type="SAM" id="MobiDB-lite"/>
    </source>
</evidence>
<keyword evidence="3" id="KW-0832">Ubl conjugation</keyword>
<dbReference type="PANTHER" id="PTHR33077">
    <property type="entry name" value="PROTEIN TIFY 4A-RELATED-RELATED"/>
    <property type="match status" value="1"/>
</dbReference>
<dbReference type="SMART" id="SM00979">
    <property type="entry name" value="TIFY"/>
    <property type="match status" value="1"/>
</dbReference>
<dbReference type="InterPro" id="IPR040390">
    <property type="entry name" value="TIFY/JAZ"/>
</dbReference>
<dbReference type="Proteomes" id="UP000797356">
    <property type="component" value="Chromosome 3"/>
</dbReference>
<proteinExistence type="inferred from homology"/>
<comment type="caution">
    <text evidence="7">The sequence shown here is derived from an EMBL/GenBank/DDBJ whole genome shotgun (WGS) entry which is preliminary data.</text>
</comment>
<protein>
    <recommendedName>
        <fullName evidence="4">Protein TIFY</fullName>
    </recommendedName>
    <alternativeName>
        <fullName evidence="4">Jasmonate ZIM domain-containing protein</fullName>
    </alternativeName>
</protein>
<reference evidence="7" key="2">
    <citation type="submission" date="2019-07" db="EMBL/GenBank/DDBJ databases">
        <authorList>
            <person name="Yang Y."/>
            <person name="Bocs S."/>
            <person name="Baudouin L."/>
        </authorList>
    </citation>
    <scope>NUCLEOTIDE SEQUENCE</scope>
    <source>
        <tissue evidence="7">Spear leaf of Hainan Tall coconut</tissue>
    </source>
</reference>
<dbReference type="GO" id="GO:0009611">
    <property type="term" value="P:response to wounding"/>
    <property type="evidence" value="ECO:0007669"/>
    <property type="project" value="UniProtKB-UniRule"/>
</dbReference>
<dbReference type="Pfam" id="PF09425">
    <property type="entry name" value="Jas_motif"/>
    <property type="match status" value="1"/>
</dbReference>
<evidence type="ECO:0000256" key="3">
    <source>
        <dbReference type="ARBA" id="ARBA00022843"/>
    </source>
</evidence>
<gene>
    <name evidence="7" type="ORF">COCNU_03G001450</name>
</gene>
<sequence>MTIFYDGKVNVYNDVTADKARAIMLLAGSQDSCGPTAQPGPVHSTRPVLARFSPAFLGPARAPVPTAPPAAAFPTSPAGRLPHHSREAADTEWRAARDIDPEGPTSRKASLQRYLEKRKDRFKGKKTLGGPPSSMETMYLSQKFRGQIPNEQLSQSDTSSPTQPRPPCTPTRSSSIEFQTQKHHLSVDLNDDGGGK</sequence>
<name>A0A8K0I270_COCNU</name>
<evidence type="ECO:0000259" key="6">
    <source>
        <dbReference type="PROSITE" id="PS51320"/>
    </source>
</evidence>
<dbReference type="PROSITE" id="PS51320">
    <property type="entry name" value="TIFY"/>
    <property type="match status" value="1"/>
</dbReference>
<comment type="subcellular location">
    <subcellularLocation>
        <location evidence="4">Nucleus</location>
    </subcellularLocation>
</comment>
<accession>A0A8K0I270</accession>
<dbReference type="PANTHER" id="PTHR33077:SF60">
    <property type="entry name" value="TIFY DOMAIN-CONTAINING PROTEIN"/>
    <property type="match status" value="1"/>
</dbReference>
<dbReference type="EMBL" id="CM017874">
    <property type="protein sequence ID" value="KAG1334026.1"/>
    <property type="molecule type" value="Genomic_DNA"/>
</dbReference>
<evidence type="ECO:0000256" key="2">
    <source>
        <dbReference type="ARBA" id="ARBA00022819"/>
    </source>
</evidence>
<keyword evidence="4" id="KW-0539">Nucleus</keyword>
<dbReference type="InterPro" id="IPR010399">
    <property type="entry name" value="Tify_dom"/>
</dbReference>
<keyword evidence="2 4" id="KW-1184">Jasmonic acid signaling pathway</keyword>
<evidence type="ECO:0000256" key="1">
    <source>
        <dbReference type="ARBA" id="ARBA00008614"/>
    </source>
</evidence>
<feature type="domain" description="Tify" evidence="6">
    <location>
        <begin position="1"/>
        <end position="29"/>
    </location>
</feature>
<comment type="domain">
    <text evidence="4">The jas domain is required for interaction with COI1.</text>
</comment>
<dbReference type="GO" id="GO:0031347">
    <property type="term" value="P:regulation of defense response"/>
    <property type="evidence" value="ECO:0007669"/>
    <property type="project" value="UniProtKB-UniRule"/>
</dbReference>
<feature type="compositionally biased region" description="Basic and acidic residues" evidence="5">
    <location>
        <begin position="84"/>
        <end position="100"/>
    </location>
</feature>
<feature type="region of interest" description="Disordered" evidence="5">
    <location>
        <begin position="74"/>
        <end position="196"/>
    </location>
</feature>